<evidence type="ECO:0000256" key="10">
    <source>
        <dbReference type="RuleBase" id="RU361274"/>
    </source>
</evidence>
<dbReference type="PANTHER" id="PTHR30616">
    <property type="entry name" value="UNCHARACTERIZED PROTEIN YFIH"/>
    <property type="match status" value="1"/>
</dbReference>
<protein>
    <recommendedName>
        <fullName evidence="10">Purine nucleoside phosphorylase</fullName>
    </recommendedName>
</protein>
<dbReference type="PANTHER" id="PTHR30616:SF2">
    <property type="entry name" value="PURINE NUCLEOSIDE PHOSPHORYLASE LACC1"/>
    <property type="match status" value="1"/>
</dbReference>
<comment type="similarity">
    <text evidence="2 10">Belongs to the purine nucleoside phosphorylase YfiH/LACC1 family.</text>
</comment>
<dbReference type="Gene3D" id="3.60.140.10">
    <property type="entry name" value="CNF1/YfiH-like putative cysteine hydrolases"/>
    <property type="match status" value="1"/>
</dbReference>
<comment type="catalytic activity">
    <reaction evidence="8">
        <text>adenosine + phosphate = alpha-D-ribose 1-phosphate + adenine</text>
        <dbReference type="Rhea" id="RHEA:27642"/>
        <dbReference type="ChEBI" id="CHEBI:16335"/>
        <dbReference type="ChEBI" id="CHEBI:16708"/>
        <dbReference type="ChEBI" id="CHEBI:43474"/>
        <dbReference type="ChEBI" id="CHEBI:57720"/>
        <dbReference type="EC" id="2.4.2.1"/>
    </reaction>
    <physiologicalReaction direction="left-to-right" evidence="8">
        <dbReference type="Rhea" id="RHEA:27643"/>
    </physiologicalReaction>
</comment>
<dbReference type="Pfam" id="PF02578">
    <property type="entry name" value="Cu-oxidase_4"/>
    <property type="match status" value="1"/>
</dbReference>
<comment type="catalytic activity">
    <reaction evidence="1">
        <text>inosine + phosphate = alpha-D-ribose 1-phosphate + hypoxanthine</text>
        <dbReference type="Rhea" id="RHEA:27646"/>
        <dbReference type="ChEBI" id="CHEBI:17368"/>
        <dbReference type="ChEBI" id="CHEBI:17596"/>
        <dbReference type="ChEBI" id="CHEBI:43474"/>
        <dbReference type="ChEBI" id="CHEBI:57720"/>
        <dbReference type="EC" id="2.4.2.1"/>
    </reaction>
    <physiologicalReaction direction="left-to-right" evidence="1">
        <dbReference type="Rhea" id="RHEA:27647"/>
    </physiologicalReaction>
</comment>
<comment type="catalytic activity">
    <reaction evidence="7">
        <text>adenosine + H2O + H(+) = inosine + NH4(+)</text>
        <dbReference type="Rhea" id="RHEA:24408"/>
        <dbReference type="ChEBI" id="CHEBI:15377"/>
        <dbReference type="ChEBI" id="CHEBI:15378"/>
        <dbReference type="ChEBI" id="CHEBI:16335"/>
        <dbReference type="ChEBI" id="CHEBI:17596"/>
        <dbReference type="ChEBI" id="CHEBI:28938"/>
        <dbReference type="EC" id="3.5.4.4"/>
    </reaction>
    <physiologicalReaction direction="left-to-right" evidence="7">
        <dbReference type="Rhea" id="RHEA:24409"/>
    </physiologicalReaction>
</comment>
<dbReference type="SUPFAM" id="SSF64438">
    <property type="entry name" value="CNF1/YfiH-like putative cysteine hydrolases"/>
    <property type="match status" value="1"/>
</dbReference>
<accession>A0AAW8CL46</accession>
<comment type="catalytic activity">
    <reaction evidence="9">
        <text>S-methyl-5'-thioadenosine + phosphate = 5-(methylsulfanyl)-alpha-D-ribose 1-phosphate + adenine</text>
        <dbReference type="Rhea" id="RHEA:11852"/>
        <dbReference type="ChEBI" id="CHEBI:16708"/>
        <dbReference type="ChEBI" id="CHEBI:17509"/>
        <dbReference type="ChEBI" id="CHEBI:43474"/>
        <dbReference type="ChEBI" id="CHEBI:58533"/>
        <dbReference type="EC" id="2.4.2.28"/>
    </reaction>
    <physiologicalReaction direction="left-to-right" evidence="9">
        <dbReference type="Rhea" id="RHEA:11853"/>
    </physiologicalReaction>
</comment>
<reference evidence="11" key="1">
    <citation type="journal article" date="2023" name="Front. Microbiol.">
        <title>Phylogeography and host specificity of Pasteurellaceae pathogenic to sea-farmed fish in the north-east Atlantic.</title>
        <authorList>
            <person name="Gulla S."/>
            <person name="Colquhoun D.J."/>
            <person name="Olsen A.B."/>
            <person name="Spilsberg B."/>
            <person name="Lagesen K."/>
            <person name="Aakesson C.P."/>
            <person name="Strom S."/>
            <person name="Manji F."/>
            <person name="Birkbeck T.H."/>
            <person name="Nilsen H.K."/>
        </authorList>
    </citation>
    <scope>NUCLEOTIDE SEQUENCE</scope>
    <source>
        <strain evidence="11">VIB1234</strain>
    </source>
</reference>
<dbReference type="InterPro" id="IPR011324">
    <property type="entry name" value="Cytotoxic_necrot_fac-like_cat"/>
</dbReference>
<evidence type="ECO:0000313" key="12">
    <source>
        <dbReference type="Proteomes" id="UP001230466"/>
    </source>
</evidence>
<evidence type="ECO:0000256" key="8">
    <source>
        <dbReference type="ARBA" id="ARBA00048968"/>
    </source>
</evidence>
<organism evidence="11 12">
    <name type="scientific">Pasteurella atlantica</name>
    <dbReference type="NCBI Taxonomy" id="2827233"/>
    <lineage>
        <taxon>Bacteria</taxon>
        <taxon>Pseudomonadati</taxon>
        <taxon>Pseudomonadota</taxon>
        <taxon>Gammaproteobacteria</taxon>
        <taxon>Pasteurellales</taxon>
        <taxon>Pasteurellaceae</taxon>
        <taxon>Pasteurella</taxon>
    </lineage>
</organism>
<dbReference type="AlphaFoldDB" id="A0AAW8CL46"/>
<evidence type="ECO:0000256" key="7">
    <source>
        <dbReference type="ARBA" id="ARBA00047989"/>
    </source>
</evidence>
<dbReference type="InterPro" id="IPR038371">
    <property type="entry name" value="Cu_polyphenol_OxRdtase_sf"/>
</dbReference>
<dbReference type="GO" id="GO:0016787">
    <property type="term" value="F:hydrolase activity"/>
    <property type="evidence" value="ECO:0007669"/>
    <property type="project" value="UniProtKB-KW"/>
</dbReference>
<dbReference type="GO" id="GO:0017061">
    <property type="term" value="F:S-methyl-5-thioadenosine phosphorylase activity"/>
    <property type="evidence" value="ECO:0007669"/>
    <property type="project" value="UniProtKB-EC"/>
</dbReference>
<dbReference type="GO" id="GO:0005507">
    <property type="term" value="F:copper ion binding"/>
    <property type="evidence" value="ECO:0007669"/>
    <property type="project" value="TreeGrafter"/>
</dbReference>
<evidence type="ECO:0000256" key="6">
    <source>
        <dbReference type="ARBA" id="ARBA00022833"/>
    </source>
</evidence>
<evidence type="ECO:0000313" key="11">
    <source>
        <dbReference type="EMBL" id="MDP8186361.1"/>
    </source>
</evidence>
<evidence type="ECO:0000256" key="1">
    <source>
        <dbReference type="ARBA" id="ARBA00000553"/>
    </source>
</evidence>
<dbReference type="EMBL" id="JASAYJ010000002">
    <property type="protein sequence ID" value="MDP8186361.1"/>
    <property type="molecule type" value="Genomic_DNA"/>
</dbReference>
<evidence type="ECO:0000256" key="4">
    <source>
        <dbReference type="ARBA" id="ARBA00022723"/>
    </source>
</evidence>
<dbReference type="Proteomes" id="UP001230466">
    <property type="component" value="Unassembled WGS sequence"/>
</dbReference>
<evidence type="ECO:0000256" key="3">
    <source>
        <dbReference type="ARBA" id="ARBA00022679"/>
    </source>
</evidence>
<keyword evidence="5" id="KW-0378">Hydrolase</keyword>
<name>A0AAW8CL46_9PAST</name>
<keyword evidence="6" id="KW-0862">Zinc</keyword>
<gene>
    <name evidence="11" type="primary">pgeF</name>
    <name evidence="11" type="ORF">QJU78_00995</name>
</gene>
<evidence type="ECO:0000256" key="2">
    <source>
        <dbReference type="ARBA" id="ARBA00007353"/>
    </source>
</evidence>
<dbReference type="CDD" id="cd16833">
    <property type="entry name" value="YfiH"/>
    <property type="match status" value="1"/>
</dbReference>
<evidence type="ECO:0000256" key="9">
    <source>
        <dbReference type="ARBA" id="ARBA00049893"/>
    </source>
</evidence>
<keyword evidence="3" id="KW-0808">Transferase</keyword>
<dbReference type="NCBIfam" id="TIGR00726">
    <property type="entry name" value="peptidoglycan editing factor PgeF"/>
    <property type="match status" value="1"/>
</dbReference>
<sequence>MRVIQPSWDIPKHIKAFTTLRQGGESLFPFDSLNLGDHVGDNPIAVANNRKRLVIAQNLPNSPLYLTQTHSTRVITLPYSDNNLEADAVYTNQPNQVCLVMTADCLPVLFCNKEGTEVAAAHAGWRGLCDGILEETVKKFHSPTSEINVWLAPAISQKAFQVGKDVVEQFCDIDPNAIQCFKNDPNEKEKYYGDLYQLATQRLNKLGITQISGGEHCTYTEKDKFFSYRRDGKTGRIATLIWICPHPNPPPQAEEGNDEFQK</sequence>
<comment type="caution">
    <text evidence="11">The sequence shown here is derived from an EMBL/GenBank/DDBJ whole genome shotgun (WGS) entry which is preliminary data.</text>
</comment>
<dbReference type="InterPro" id="IPR003730">
    <property type="entry name" value="Cu_polyphenol_OxRdtase"/>
</dbReference>
<evidence type="ECO:0000256" key="5">
    <source>
        <dbReference type="ARBA" id="ARBA00022801"/>
    </source>
</evidence>
<dbReference type="RefSeq" id="WP_211597160.1">
    <property type="nucleotide sequence ID" value="NZ_JAGRQI010000002.1"/>
</dbReference>
<proteinExistence type="inferred from homology"/>
<keyword evidence="4" id="KW-0479">Metal-binding</keyword>